<organism evidence="1 2">
    <name type="scientific">Novosphingobium aureum</name>
    <dbReference type="NCBI Taxonomy" id="2792964"/>
    <lineage>
        <taxon>Bacteria</taxon>
        <taxon>Pseudomonadati</taxon>
        <taxon>Pseudomonadota</taxon>
        <taxon>Alphaproteobacteria</taxon>
        <taxon>Sphingomonadales</taxon>
        <taxon>Sphingomonadaceae</taxon>
        <taxon>Novosphingobium</taxon>
    </lineage>
</organism>
<comment type="caution">
    <text evidence="1">The sequence shown here is derived from an EMBL/GenBank/DDBJ whole genome shotgun (WGS) entry which is preliminary data.</text>
</comment>
<dbReference type="Proteomes" id="UP000617634">
    <property type="component" value="Unassembled WGS sequence"/>
</dbReference>
<keyword evidence="2" id="KW-1185">Reference proteome</keyword>
<dbReference type="RefSeq" id="WP_197163305.1">
    <property type="nucleotide sequence ID" value="NZ_JADZGI010000001.1"/>
</dbReference>
<dbReference type="Pfam" id="PF05014">
    <property type="entry name" value="Nuc_deoxyrib_tr"/>
    <property type="match status" value="1"/>
</dbReference>
<evidence type="ECO:0000313" key="2">
    <source>
        <dbReference type="Proteomes" id="UP000617634"/>
    </source>
</evidence>
<proteinExistence type="predicted"/>
<dbReference type="InterPro" id="IPR007710">
    <property type="entry name" value="Nucleoside_deoxyribTrfase"/>
</dbReference>
<sequence length="158" mass="17344">MKRYTVYLAGPISGLGYAAATDWRASAIDWLEQHGIQGLSPLRAKDYLSHITADVGFSETCEDYAQLSALSTQRGVMDRDRFDATRCDVLLVNLLGATKVSVGTVMEIAWADQKRTPIIALIEADRSNVHEHAMVNEAIGFRAPSLEEGLHLVRSILA</sequence>
<gene>
    <name evidence="1" type="ORF">I5E68_09785</name>
</gene>
<accession>A0A931HBZ6</accession>
<dbReference type="EMBL" id="JADZGI010000001">
    <property type="protein sequence ID" value="MBH0113235.1"/>
    <property type="molecule type" value="Genomic_DNA"/>
</dbReference>
<dbReference type="SUPFAM" id="SSF52309">
    <property type="entry name" value="N-(deoxy)ribosyltransferase-like"/>
    <property type="match status" value="1"/>
</dbReference>
<reference evidence="1" key="1">
    <citation type="submission" date="2020-11" db="EMBL/GenBank/DDBJ databases">
        <title>Novosphingobium aureum sp. nov., a marine bacterium isolated from sediment of a salt flat.</title>
        <authorList>
            <person name="Yoo Y."/>
            <person name="Kim J.-J."/>
        </authorList>
    </citation>
    <scope>NUCLEOTIDE SEQUENCE</scope>
    <source>
        <strain evidence="1">YJ-S2-02</strain>
    </source>
</reference>
<dbReference type="Gene3D" id="3.40.50.450">
    <property type="match status" value="1"/>
</dbReference>
<dbReference type="AlphaFoldDB" id="A0A931HBZ6"/>
<name>A0A931HBZ6_9SPHN</name>
<evidence type="ECO:0000313" key="1">
    <source>
        <dbReference type="EMBL" id="MBH0113235.1"/>
    </source>
</evidence>
<protein>
    <submittedName>
        <fullName evidence="1">Nucleoside 2-deoxyribosyltransferase</fullName>
    </submittedName>
</protein>